<evidence type="ECO:0000256" key="2">
    <source>
        <dbReference type="ARBA" id="ARBA00008728"/>
    </source>
</evidence>
<keyword evidence="4" id="KW-0472">Membrane</keyword>
<keyword evidence="5" id="KW-0998">Cell outer membrane</keyword>
<evidence type="ECO:0000256" key="4">
    <source>
        <dbReference type="ARBA" id="ARBA00023136"/>
    </source>
</evidence>
<evidence type="ECO:0000256" key="5">
    <source>
        <dbReference type="ARBA" id="ARBA00023237"/>
    </source>
</evidence>
<sequence>MSKILGIGNRNDKGAWDHGSPLFIEHEPRISIDDPAARSLTIGAVKEWYAAFDWIYDHGSTMAPAMNTRGTATVRS</sequence>
<protein>
    <submittedName>
        <fullName evidence="6">Uncharacterized protein</fullName>
    </submittedName>
</protein>
<dbReference type="Pfam" id="PF03502">
    <property type="entry name" value="Channel_Tsx"/>
    <property type="match status" value="1"/>
</dbReference>
<dbReference type="GO" id="GO:0009279">
    <property type="term" value="C:cell outer membrane"/>
    <property type="evidence" value="ECO:0007669"/>
    <property type="project" value="UniProtKB-SubCell"/>
</dbReference>
<proteinExistence type="inferred from homology"/>
<accession>A0A1D3JWJ8</accession>
<dbReference type="PRINTS" id="PR01277">
    <property type="entry name" value="CHANNELTSX"/>
</dbReference>
<gene>
    <name evidence="6" type="ORF">PVE_R1G2507</name>
</gene>
<dbReference type="AlphaFoldDB" id="A0A1D3JWJ8"/>
<comment type="subcellular location">
    <subcellularLocation>
        <location evidence="1">Cell outer membrane</location>
    </subcellularLocation>
</comment>
<dbReference type="EMBL" id="LT599583">
    <property type="protein sequence ID" value="SBW80392.1"/>
    <property type="molecule type" value="Genomic_DNA"/>
</dbReference>
<keyword evidence="3" id="KW-0732">Signal</keyword>
<dbReference type="Proteomes" id="UP000245431">
    <property type="component" value="Chromosome PVE_r1"/>
</dbReference>
<dbReference type="SUPFAM" id="SSF111364">
    <property type="entry name" value="Tsx-like channel"/>
    <property type="match status" value="1"/>
</dbReference>
<dbReference type="GO" id="GO:0005337">
    <property type="term" value="F:nucleoside transmembrane transporter activity"/>
    <property type="evidence" value="ECO:0007669"/>
    <property type="project" value="InterPro"/>
</dbReference>
<evidence type="ECO:0000256" key="1">
    <source>
        <dbReference type="ARBA" id="ARBA00004442"/>
    </source>
</evidence>
<dbReference type="InterPro" id="IPR036777">
    <property type="entry name" value="Channel_Tsx-like_sf"/>
</dbReference>
<comment type="similarity">
    <text evidence="2">Belongs to the nucleoside-specific channel-forming outer membrane porin (Tsx) (TC 1.B.10) family.</text>
</comment>
<reference evidence="7" key="1">
    <citation type="submission" date="2016-07" db="EMBL/GenBank/DDBJ databases">
        <authorList>
            <person name="Florea S."/>
            <person name="Webb J.S."/>
            <person name="Jaromczyk J."/>
            <person name="Schardl C.L."/>
        </authorList>
    </citation>
    <scope>NUCLEOTIDE SEQUENCE [LARGE SCALE GENOMIC DNA]</scope>
    <source>
        <strain evidence="7">1YdBTEX2</strain>
    </source>
</reference>
<evidence type="ECO:0000313" key="7">
    <source>
        <dbReference type="Proteomes" id="UP000245431"/>
    </source>
</evidence>
<name>A0A1D3JWJ8_PSEVE</name>
<evidence type="ECO:0000256" key="3">
    <source>
        <dbReference type="ARBA" id="ARBA00022729"/>
    </source>
</evidence>
<dbReference type="InterPro" id="IPR003055">
    <property type="entry name" value="Channel_Tsx"/>
</dbReference>
<organism evidence="6 7">
    <name type="scientific">Pseudomonas veronii 1YdBTEX2</name>
    <dbReference type="NCBI Taxonomy" id="1295141"/>
    <lineage>
        <taxon>Bacteria</taxon>
        <taxon>Pseudomonadati</taxon>
        <taxon>Pseudomonadota</taxon>
        <taxon>Gammaproteobacteria</taxon>
        <taxon>Pseudomonadales</taxon>
        <taxon>Pseudomonadaceae</taxon>
        <taxon>Pseudomonas</taxon>
    </lineage>
</organism>
<dbReference type="Gene3D" id="2.40.230.20">
    <property type="entry name" value="Nucleoside-specific channel-forming protein, Tsx-like"/>
    <property type="match status" value="1"/>
</dbReference>
<dbReference type="InterPro" id="IPR018013">
    <property type="entry name" value="Channel_Tsx-like"/>
</dbReference>
<evidence type="ECO:0000313" key="6">
    <source>
        <dbReference type="EMBL" id="SBW80392.1"/>
    </source>
</evidence>